<dbReference type="AlphaFoldDB" id="X0YYP0"/>
<gene>
    <name evidence="1" type="ORF">S01H1_76235</name>
</gene>
<comment type="caution">
    <text evidence="1">The sequence shown here is derived from an EMBL/GenBank/DDBJ whole genome shotgun (WGS) entry which is preliminary data.</text>
</comment>
<reference evidence="1" key="1">
    <citation type="journal article" date="2014" name="Front. Microbiol.">
        <title>High frequency of phylogenetically diverse reductive dehalogenase-homologous genes in deep subseafloor sedimentary metagenomes.</title>
        <authorList>
            <person name="Kawai M."/>
            <person name="Futagami T."/>
            <person name="Toyoda A."/>
            <person name="Takaki Y."/>
            <person name="Nishi S."/>
            <person name="Hori S."/>
            <person name="Arai W."/>
            <person name="Tsubouchi T."/>
            <person name="Morono Y."/>
            <person name="Uchiyama I."/>
            <person name="Ito T."/>
            <person name="Fujiyama A."/>
            <person name="Inagaki F."/>
            <person name="Takami H."/>
        </authorList>
    </citation>
    <scope>NUCLEOTIDE SEQUENCE</scope>
    <source>
        <strain evidence="1">Expedition CK06-06</strain>
    </source>
</reference>
<feature type="non-terminal residue" evidence="1">
    <location>
        <position position="68"/>
    </location>
</feature>
<proteinExistence type="predicted"/>
<accession>X0YYP0</accession>
<dbReference type="EMBL" id="BARS01051147">
    <property type="protein sequence ID" value="GAG53368.1"/>
    <property type="molecule type" value="Genomic_DNA"/>
</dbReference>
<evidence type="ECO:0000313" key="1">
    <source>
        <dbReference type="EMBL" id="GAG53368.1"/>
    </source>
</evidence>
<name>X0YYP0_9ZZZZ</name>
<organism evidence="1">
    <name type="scientific">marine sediment metagenome</name>
    <dbReference type="NCBI Taxonomy" id="412755"/>
    <lineage>
        <taxon>unclassified sequences</taxon>
        <taxon>metagenomes</taxon>
        <taxon>ecological metagenomes</taxon>
    </lineage>
</organism>
<protein>
    <submittedName>
        <fullName evidence="1">Uncharacterized protein</fullName>
    </submittedName>
</protein>
<sequence length="68" mass="7685">MSFSSKDRVLMALNHEEPDRVPIIIGVSNATGIKMEVFRKYKALLGIQAEDNYLYDWPELGTAAPDEE</sequence>